<dbReference type="PANTHER" id="PTHR42756:SF1">
    <property type="entry name" value="TRANSCRIPTIONAL REPRESSOR OF EMRAB OPERON"/>
    <property type="match status" value="1"/>
</dbReference>
<dbReference type="PRINTS" id="PR00598">
    <property type="entry name" value="HTHMARR"/>
</dbReference>
<gene>
    <name evidence="6" type="ORF">IAC43_02590</name>
</gene>
<dbReference type="AlphaFoldDB" id="A0A9D1H6D1"/>
<dbReference type="SMART" id="SM00347">
    <property type="entry name" value="HTH_MARR"/>
    <property type="match status" value="1"/>
</dbReference>
<sequence>MDQPMDGMMKFINRTTRCSNFFRAQQLADSGISGVQCAYLLRVSHKPGISQDQLAGELYKDKSVVARHLATLQQAGYIRREPSPTDRRVQQLYLTEKAEALLPRILDVFSRWEEVLTRGFSEEEKAQARDLLSRMYLNAEAEVQKQSSPLTQPEYTNEPAEKRDGQ</sequence>
<evidence type="ECO:0000313" key="6">
    <source>
        <dbReference type="EMBL" id="HIT94051.1"/>
    </source>
</evidence>
<feature type="region of interest" description="Disordered" evidence="4">
    <location>
        <begin position="142"/>
        <end position="166"/>
    </location>
</feature>
<dbReference type="SUPFAM" id="SSF46785">
    <property type="entry name" value="Winged helix' DNA-binding domain"/>
    <property type="match status" value="1"/>
</dbReference>
<dbReference type="EMBL" id="DVLW01000070">
    <property type="protein sequence ID" value="HIT94051.1"/>
    <property type="molecule type" value="Genomic_DNA"/>
</dbReference>
<dbReference type="GO" id="GO:0003700">
    <property type="term" value="F:DNA-binding transcription factor activity"/>
    <property type="evidence" value="ECO:0007669"/>
    <property type="project" value="InterPro"/>
</dbReference>
<reference evidence="6" key="1">
    <citation type="submission" date="2020-10" db="EMBL/GenBank/DDBJ databases">
        <authorList>
            <person name="Gilroy R."/>
        </authorList>
    </citation>
    <scope>NUCLEOTIDE SEQUENCE</scope>
    <source>
        <strain evidence="6">ChiBcec7-5410</strain>
    </source>
</reference>
<dbReference type="Pfam" id="PF12802">
    <property type="entry name" value="MarR_2"/>
    <property type="match status" value="1"/>
</dbReference>
<reference evidence="6" key="2">
    <citation type="journal article" date="2021" name="PeerJ">
        <title>Extensive microbial diversity within the chicken gut microbiome revealed by metagenomics and culture.</title>
        <authorList>
            <person name="Gilroy R."/>
            <person name="Ravi A."/>
            <person name="Getino M."/>
            <person name="Pursley I."/>
            <person name="Horton D.L."/>
            <person name="Alikhan N.F."/>
            <person name="Baker D."/>
            <person name="Gharbi K."/>
            <person name="Hall N."/>
            <person name="Watson M."/>
            <person name="Adriaenssens E.M."/>
            <person name="Foster-Nyarko E."/>
            <person name="Jarju S."/>
            <person name="Secka A."/>
            <person name="Antonio M."/>
            <person name="Oren A."/>
            <person name="Chaudhuri R.R."/>
            <person name="La Ragione R."/>
            <person name="Hildebrand F."/>
            <person name="Pallen M.J."/>
        </authorList>
    </citation>
    <scope>NUCLEOTIDE SEQUENCE</scope>
    <source>
        <strain evidence="6">ChiBcec7-5410</strain>
    </source>
</reference>
<dbReference type="Proteomes" id="UP000824160">
    <property type="component" value="Unassembled WGS sequence"/>
</dbReference>
<evidence type="ECO:0000256" key="4">
    <source>
        <dbReference type="SAM" id="MobiDB-lite"/>
    </source>
</evidence>
<keyword evidence="3" id="KW-0804">Transcription</keyword>
<evidence type="ECO:0000256" key="2">
    <source>
        <dbReference type="ARBA" id="ARBA00023125"/>
    </source>
</evidence>
<feature type="domain" description="HTH marR-type" evidence="5">
    <location>
        <begin position="1"/>
        <end position="137"/>
    </location>
</feature>
<evidence type="ECO:0000256" key="1">
    <source>
        <dbReference type="ARBA" id="ARBA00023015"/>
    </source>
</evidence>
<dbReference type="PANTHER" id="PTHR42756">
    <property type="entry name" value="TRANSCRIPTIONAL REGULATOR, MARR"/>
    <property type="match status" value="1"/>
</dbReference>
<evidence type="ECO:0000256" key="3">
    <source>
        <dbReference type="ARBA" id="ARBA00023163"/>
    </source>
</evidence>
<dbReference type="GO" id="GO:0003677">
    <property type="term" value="F:DNA binding"/>
    <property type="evidence" value="ECO:0007669"/>
    <property type="project" value="UniProtKB-KW"/>
</dbReference>
<protein>
    <submittedName>
        <fullName evidence="6">MarR family transcriptional regulator</fullName>
    </submittedName>
</protein>
<dbReference type="PROSITE" id="PS50995">
    <property type="entry name" value="HTH_MARR_2"/>
    <property type="match status" value="1"/>
</dbReference>
<dbReference type="InterPro" id="IPR000835">
    <property type="entry name" value="HTH_MarR-typ"/>
</dbReference>
<keyword evidence="2" id="KW-0238">DNA-binding</keyword>
<dbReference type="Gene3D" id="1.10.10.10">
    <property type="entry name" value="Winged helix-like DNA-binding domain superfamily/Winged helix DNA-binding domain"/>
    <property type="match status" value="1"/>
</dbReference>
<evidence type="ECO:0000259" key="5">
    <source>
        <dbReference type="PROSITE" id="PS50995"/>
    </source>
</evidence>
<dbReference type="InterPro" id="IPR036388">
    <property type="entry name" value="WH-like_DNA-bd_sf"/>
</dbReference>
<organism evidence="6 7">
    <name type="scientific">Candidatus Faecivivens stercoripullorum</name>
    <dbReference type="NCBI Taxonomy" id="2840805"/>
    <lineage>
        <taxon>Bacteria</taxon>
        <taxon>Bacillati</taxon>
        <taxon>Bacillota</taxon>
        <taxon>Clostridia</taxon>
        <taxon>Eubacteriales</taxon>
        <taxon>Oscillospiraceae</taxon>
        <taxon>Oscillospiraceae incertae sedis</taxon>
        <taxon>Candidatus Faecivivens</taxon>
    </lineage>
</organism>
<keyword evidence="1" id="KW-0805">Transcription regulation</keyword>
<proteinExistence type="predicted"/>
<comment type="caution">
    <text evidence="6">The sequence shown here is derived from an EMBL/GenBank/DDBJ whole genome shotgun (WGS) entry which is preliminary data.</text>
</comment>
<name>A0A9D1H6D1_9FIRM</name>
<evidence type="ECO:0000313" key="7">
    <source>
        <dbReference type="Proteomes" id="UP000824160"/>
    </source>
</evidence>
<feature type="compositionally biased region" description="Polar residues" evidence="4">
    <location>
        <begin position="144"/>
        <end position="155"/>
    </location>
</feature>
<dbReference type="InterPro" id="IPR036390">
    <property type="entry name" value="WH_DNA-bd_sf"/>
</dbReference>
<accession>A0A9D1H6D1</accession>